<name>A0A5P2X0Q8_STRST</name>
<dbReference type="RefSeq" id="WP_150509811.1">
    <property type="nucleotide sequence ID" value="NZ_BMSQ01000020.1"/>
</dbReference>
<keyword evidence="4" id="KW-1185">Reference proteome</keyword>
<dbReference type="AlphaFoldDB" id="A0A5P2X0Q8"/>
<protein>
    <submittedName>
        <fullName evidence="2">Uncharacterized protein</fullName>
    </submittedName>
</protein>
<reference evidence="2 3" key="1">
    <citation type="submission" date="2017-09" db="EMBL/GenBank/DDBJ databases">
        <authorList>
            <person name="Lee N."/>
            <person name="Cho B.-K."/>
        </authorList>
    </citation>
    <scope>NUCLEOTIDE SEQUENCE [LARGE SCALE GENOMIC DNA]</scope>
    <source>
        <strain evidence="2 3">ATCC 27465</strain>
    </source>
</reference>
<evidence type="ECO:0000313" key="3">
    <source>
        <dbReference type="Proteomes" id="UP000326505"/>
    </source>
</evidence>
<dbReference type="Proteomes" id="UP000549009">
    <property type="component" value="Unassembled WGS sequence"/>
</dbReference>
<evidence type="ECO:0000313" key="1">
    <source>
        <dbReference type="EMBL" id="MBB5108359.1"/>
    </source>
</evidence>
<gene>
    <name evidence="2" type="ORF">CP982_07650</name>
    <name evidence="1" type="ORF">FHS40_007480</name>
</gene>
<proteinExistence type="predicted"/>
<dbReference type="OrthoDB" id="4194542at2"/>
<dbReference type="EMBL" id="JACHJD010000018">
    <property type="protein sequence ID" value="MBB5108359.1"/>
    <property type="molecule type" value="Genomic_DNA"/>
</dbReference>
<dbReference type="KEGG" id="sspb:CP982_07650"/>
<dbReference type="EMBL" id="CP023690">
    <property type="protein sequence ID" value="QEV58607.1"/>
    <property type="molecule type" value="Genomic_DNA"/>
</dbReference>
<organism evidence="2 3">
    <name type="scientific">Streptomyces spectabilis</name>
    <dbReference type="NCBI Taxonomy" id="68270"/>
    <lineage>
        <taxon>Bacteria</taxon>
        <taxon>Bacillati</taxon>
        <taxon>Actinomycetota</taxon>
        <taxon>Actinomycetes</taxon>
        <taxon>Kitasatosporales</taxon>
        <taxon>Streptomycetaceae</taxon>
        <taxon>Streptomyces</taxon>
    </lineage>
</organism>
<dbReference type="Proteomes" id="UP000326505">
    <property type="component" value="Chromosome"/>
</dbReference>
<reference evidence="1 4" key="2">
    <citation type="submission" date="2020-08" db="EMBL/GenBank/DDBJ databases">
        <title>Genomic Encyclopedia of Type Strains, Phase III (KMG-III): the genomes of soil and plant-associated and newly described type strains.</title>
        <authorList>
            <person name="Whitman W."/>
        </authorList>
    </citation>
    <scope>NUCLEOTIDE SEQUENCE [LARGE SCALE GENOMIC DNA]</scope>
    <source>
        <strain evidence="1 4">CECT 3146</strain>
    </source>
</reference>
<evidence type="ECO:0000313" key="2">
    <source>
        <dbReference type="EMBL" id="QEV58607.1"/>
    </source>
</evidence>
<accession>A0A5P2X0Q8</accession>
<evidence type="ECO:0000313" key="4">
    <source>
        <dbReference type="Proteomes" id="UP000549009"/>
    </source>
</evidence>
<sequence>MTTPPPHSEYIDAVVKACTQQEIPPSDMWIEDDSLDRYRDDEHSGVACMLSAILEWDADHPAVDRHVHRHGITLVWEHPAQHWMWAARKASGALLRDPEPLQALPRWAEPLLLPRVVGCLAKGYRVRFEPAQLWPEHAAAQAAVDAWEAAEISGQPVPARPAPDTLLIYRTNPKDPGEKVFAQLSSRLPDGAVSVLCEDGRLITVPVHHLTDATADDATK</sequence>